<feature type="transmembrane region" description="Helical" evidence="9">
    <location>
        <begin position="973"/>
        <end position="992"/>
    </location>
</feature>
<feature type="region of interest" description="Disordered" evidence="10">
    <location>
        <begin position="1039"/>
        <end position="1097"/>
    </location>
</feature>
<keyword evidence="12" id="KW-1185">Reference proteome</keyword>
<dbReference type="Gene3D" id="3.30.70.1320">
    <property type="entry name" value="Multidrug efflux transporter AcrB pore domain like"/>
    <property type="match status" value="1"/>
</dbReference>
<dbReference type="SUPFAM" id="SSF82714">
    <property type="entry name" value="Multidrug efflux transporter AcrB TolC docking domain, DN and DC subdomains"/>
    <property type="match status" value="2"/>
</dbReference>
<evidence type="ECO:0000256" key="6">
    <source>
        <dbReference type="ARBA" id="ARBA00022692"/>
    </source>
</evidence>
<comment type="subcellular location">
    <subcellularLocation>
        <location evidence="1 9">Cell inner membrane</location>
        <topology evidence="1 9">Multi-pass membrane protein</topology>
    </subcellularLocation>
</comment>
<dbReference type="NCBIfam" id="TIGR00915">
    <property type="entry name" value="2A0602"/>
    <property type="match status" value="1"/>
</dbReference>
<feature type="transmembrane region" description="Helical" evidence="9">
    <location>
        <begin position="876"/>
        <end position="894"/>
    </location>
</feature>
<name>A0ABU8J5M3_9BURK</name>
<dbReference type="PANTHER" id="PTHR32063">
    <property type="match status" value="1"/>
</dbReference>
<evidence type="ECO:0000256" key="10">
    <source>
        <dbReference type="SAM" id="MobiDB-lite"/>
    </source>
</evidence>
<keyword evidence="7 9" id="KW-1133">Transmembrane helix</keyword>
<proteinExistence type="inferred from homology"/>
<dbReference type="NCBIfam" id="NF000282">
    <property type="entry name" value="RND_permease_1"/>
    <property type="match status" value="1"/>
</dbReference>
<feature type="transmembrane region" description="Helical" evidence="9">
    <location>
        <begin position="901"/>
        <end position="921"/>
    </location>
</feature>
<dbReference type="Gene3D" id="1.20.1640.10">
    <property type="entry name" value="Multidrug efflux transporter AcrB transmembrane domain"/>
    <property type="match status" value="2"/>
</dbReference>
<keyword evidence="8 9" id="KW-0472">Membrane</keyword>
<dbReference type="SUPFAM" id="SSF82866">
    <property type="entry name" value="Multidrug efflux transporter AcrB transmembrane domain"/>
    <property type="match status" value="2"/>
</dbReference>
<dbReference type="RefSeq" id="WP_336602740.1">
    <property type="nucleotide sequence ID" value="NZ_JACFYJ010000165.1"/>
</dbReference>
<feature type="transmembrane region" description="Helical" evidence="9">
    <location>
        <begin position="399"/>
        <end position="421"/>
    </location>
</feature>
<dbReference type="EMBL" id="JACFYJ010000165">
    <property type="protein sequence ID" value="MEI6003186.1"/>
    <property type="molecule type" value="Genomic_DNA"/>
</dbReference>
<feature type="transmembrane region" description="Helical" evidence="9">
    <location>
        <begin position="1004"/>
        <end position="1030"/>
    </location>
</feature>
<feature type="transmembrane region" description="Helical" evidence="9">
    <location>
        <begin position="927"/>
        <end position="952"/>
    </location>
</feature>
<dbReference type="Gene3D" id="3.30.70.1440">
    <property type="entry name" value="Multidrug efflux transporter AcrB pore domain"/>
    <property type="match status" value="1"/>
</dbReference>
<reference evidence="11 12" key="1">
    <citation type="journal article" date="2022" name="Arch. Microbiol.">
        <title>Paraburkholderia bengalensis sp. nov. isolated from roots of Oryza sativa, IR64.</title>
        <authorList>
            <person name="Nag P."/>
            <person name="Mondal N."/>
            <person name="Sarkar J."/>
            <person name="Das S."/>
        </authorList>
    </citation>
    <scope>NUCLEOTIDE SEQUENCE [LARGE SCALE GENOMIC DNA]</scope>
    <source>
        <strain evidence="11 12">IR64_4_BI</strain>
    </source>
</reference>
<feature type="transmembrane region" description="Helical" evidence="9">
    <location>
        <begin position="344"/>
        <end position="363"/>
    </location>
</feature>
<comment type="caution">
    <text evidence="11">The sequence shown here is derived from an EMBL/GenBank/DDBJ whole genome shotgun (WGS) entry which is preliminary data.</text>
</comment>
<keyword evidence="5 9" id="KW-0997">Cell inner membrane</keyword>
<dbReference type="InterPro" id="IPR004764">
    <property type="entry name" value="MdtF-like"/>
</dbReference>
<dbReference type="InterPro" id="IPR027463">
    <property type="entry name" value="AcrB_DN_DC_subdom"/>
</dbReference>
<dbReference type="PANTHER" id="PTHR32063:SF24">
    <property type="entry name" value="CATION EFFLUX SYSTEM (ACRB_ACRD_ACRF FAMILY)"/>
    <property type="match status" value="1"/>
</dbReference>
<dbReference type="Pfam" id="PF00873">
    <property type="entry name" value="ACR_tran"/>
    <property type="match status" value="1"/>
</dbReference>
<dbReference type="InterPro" id="IPR001036">
    <property type="entry name" value="Acrflvin-R"/>
</dbReference>
<evidence type="ECO:0000313" key="11">
    <source>
        <dbReference type="EMBL" id="MEI6003186.1"/>
    </source>
</evidence>
<evidence type="ECO:0000256" key="3">
    <source>
        <dbReference type="ARBA" id="ARBA00022448"/>
    </source>
</evidence>
<evidence type="ECO:0000256" key="7">
    <source>
        <dbReference type="ARBA" id="ARBA00022989"/>
    </source>
</evidence>
<evidence type="ECO:0000256" key="4">
    <source>
        <dbReference type="ARBA" id="ARBA00022475"/>
    </source>
</evidence>
<feature type="transmembrane region" description="Helical" evidence="9">
    <location>
        <begin position="12"/>
        <end position="32"/>
    </location>
</feature>
<dbReference type="Proteomes" id="UP001386437">
    <property type="component" value="Unassembled WGS sequence"/>
</dbReference>
<dbReference type="PRINTS" id="PR00702">
    <property type="entry name" value="ACRIFLAVINRP"/>
</dbReference>
<comment type="similarity">
    <text evidence="2 9">Belongs to the resistance-nodulation-cell division (RND) (TC 2.A.6) family.</text>
</comment>
<evidence type="ECO:0000256" key="9">
    <source>
        <dbReference type="RuleBase" id="RU364070"/>
    </source>
</evidence>
<keyword evidence="3 9" id="KW-0813">Transport</keyword>
<evidence type="ECO:0000256" key="5">
    <source>
        <dbReference type="ARBA" id="ARBA00022519"/>
    </source>
</evidence>
<dbReference type="Gene3D" id="3.30.70.1430">
    <property type="entry name" value="Multidrug efflux transporter AcrB pore domain"/>
    <property type="match status" value="2"/>
</dbReference>
<feature type="transmembrane region" description="Helical" evidence="9">
    <location>
        <begin position="370"/>
        <end position="387"/>
    </location>
</feature>
<protein>
    <recommendedName>
        <fullName evidence="9">Efflux pump membrane transporter</fullName>
    </recommendedName>
</protein>
<organism evidence="11 12">
    <name type="scientific">Paraburkholderia bengalensis</name>
    <dbReference type="NCBI Taxonomy" id="2747562"/>
    <lineage>
        <taxon>Bacteria</taxon>
        <taxon>Pseudomonadati</taxon>
        <taxon>Pseudomonadota</taxon>
        <taxon>Betaproteobacteria</taxon>
        <taxon>Burkholderiales</taxon>
        <taxon>Burkholderiaceae</taxon>
        <taxon>Paraburkholderia</taxon>
    </lineage>
</organism>
<accession>A0ABU8J5M3</accession>
<keyword evidence="6 9" id="KW-0812">Transmembrane</keyword>
<keyword evidence="4" id="KW-1003">Cell membrane</keyword>
<feature type="transmembrane region" description="Helical" evidence="9">
    <location>
        <begin position="474"/>
        <end position="501"/>
    </location>
</feature>
<feature type="transmembrane region" description="Helical" evidence="9">
    <location>
        <begin position="537"/>
        <end position="555"/>
    </location>
</feature>
<dbReference type="Gene3D" id="3.30.2090.10">
    <property type="entry name" value="Multidrug efflux transporter AcrB TolC docking domain, DN and DC subdomains"/>
    <property type="match status" value="2"/>
</dbReference>
<evidence type="ECO:0000256" key="2">
    <source>
        <dbReference type="ARBA" id="ARBA00010942"/>
    </source>
</evidence>
<evidence type="ECO:0000313" key="12">
    <source>
        <dbReference type="Proteomes" id="UP001386437"/>
    </source>
</evidence>
<evidence type="ECO:0000256" key="8">
    <source>
        <dbReference type="ARBA" id="ARBA00023136"/>
    </source>
</evidence>
<gene>
    <name evidence="11" type="ORF">H3V53_40745</name>
</gene>
<feature type="transmembrane region" description="Helical" evidence="9">
    <location>
        <begin position="442"/>
        <end position="462"/>
    </location>
</feature>
<dbReference type="SUPFAM" id="SSF82693">
    <property type="entry name" value="Multidrug efflux transporter AcrB pore domain, PN1, PN2, PC1 and PC2 subdomains"/>
    <property type="match status" value="3"/>
</dbReference>
<sequence length="1097" mass="117558">MNISHFCIDRPIFASVISIVITLGGALTMLALPTAQYPDITPPQITVSATYPGASADVVANNVAAPIEQQVNGADNMIYMSSSSSSTGNLTINVYFQIGTNPELAQVDVQNRVNLALPQLPQSVTNQGVQVQKKSQAFMMVIAIYSPTERYDATYIANYANVYVLDALKRIPGANQSSIFGTPDYAMRIWLRPDRMAQLGITAADVQRAVANQNQQFAVGRLGQSPTGNPVEQSFAVTTTGRLTEPSEFENIIIRAQSGGAAIVRLKDIGRAELGQKDYSIRSRFQGKPATVIAVYQQPGANALDVSKQVRATLADMKKTFPEGIDYEIAMDTTEFTRASITDVVHTFFEAVVLVVIVVFVFLQSLRATLIPVLAVPVSIVGTFMGMEALGFSINMLTLFGMVLAIGIVVDDAIVVIENVERNMTVNKLDPKAAAKQAMDEVAGPVVAIVLVLCAVFVPVAFLGGITGQMYKQFAITIAISVVISGIVALTLSPALASLLLKPGHHEKKGFFRWFDNQFARMTAGYTRAVRLVIKRFVIALLLFVGMIVLAVLMMRDIPTAFLPPEDQGYLLGAVIMPDAASLDRTGAVSDRVSEYFMKQPAVGSITTVDGYSLLDSQNKNNSSTFFVGFKSFDERYKSDNIRTQNARAVLIDAYKTLSQIRQGIVVPLNPPSIPGLGTTGGTEMWIQSKGDATIAQFAAVVDDFVAKAKQRPELTGVTSTFNANSQQMLVNVDRDKAETLGVPVQDVYSAMQTMFGSLYVSQFNRSSRLWQVILQAEPSYRLKPEDLTQVFVRSSNGSMVPLKSVVTSRYVTGPDLITRFNNFPAVKITANAAPGYASGQVIAALEDIARGMPSDYGIAWSGEAYEAKQSGGTSSLVFVFGLIMVFLILAAQYEKWSLPFGVLMAVPFALFGALLAILLRGLNNDVYFQIGLTMLVALAAKNAILIFEFAVINREAGKSVFDATMTAAEERLRPIVMTSLAFILGCVPLAIATGASANSRHSIGTGVIGGMLGATAIAVFFIPMFFYLLETLSERSAKKKGKPSGETPPSATGGGPGAGLAPDSRQGEPPKVPPSAGGPAVGGGPTTSPSASREDD</sequence>
<evidence type="ECO:0000256" key="1">
    <source>
        <dbReference type="ARBA" id="ARBA00004429"/>
    </source>
</evidence>